<dbReference type="EMBL" id="CAJOBH010053947">
    <property type="protein sequence ID" value="CAF4392089.1"/>
    <property type="molecule type" value="Genomic_DNA"/>
</dbReference>
<keyword evidence="2" id="KW-0067">ATP-binding</keyword>
<feature type="domain" description="ATPase AAA-type core" evidence="3">
    <location>
        <begin position="1"/>
        <end position="51"/>
    </location>
</feature>
<dbReference type="GO" id="GO:0005737">
    <property type="term" value="C:cytoplasm"/>
    <property type="evidence" value="ECO:0007669"/>
    <property type="project" value="TreeGrafter"/>
</dbReference>
<dbReference type="SUPFAM" id="SSF52540">
    <property type="entry name" value="P-loop containing nucleoside triphosphate hydrolases"/>
    <property type="match status" value="1"/>
</dbReference>
<proteinExistence type="predicted"/>
<organism evidence="4 6">
    <name type="scientific">Rotaria magnacalcarata</name>
    <dbReference type="NCBI Taxonomy" id="392030"/>
    <lineage>
        <taxon>Eukaryota</taxon>
        <taxon>Metazoa</taxon>
        <taxon>Spiralia</taxon>
        <taxon>Gnathifera</taxon>
        <taxon>Rotifera</taxon>
        <taxon>Eurotatoria</taxon>
        <taxon>Bdelloidea</taxon>
        <taxon>Philodinida</taxon>
        <taxon>Philodinidae</taxon>
        <taxon>Rotaria</taxon>
    </lineage>
</organism>
<dbReference type="GO" id="GO:0034605">
    <property type="term" value="P:cellular response to heat"/>
    <property type="evidence" value="ECO:0007669"/>
    <property type="project" value="TreeGrafter"/>
</dbReference>
<dbReference type="EMBL" id="CAJOBH010053321">
    <property type="protein sequence ID" value="CAF4389436.1"/>
    <property type="molecule type" value="Genomic_DNA"/>
</dbReference>
<protein>
    <recommendedName>
        <fullName evidence="3">ATPase AAA-type core domain-containing protein</fullName>
    </recommendedName>
</protein>
<sequence length="52" mass="5788">MSEYTESHSIARLIGAPPGYVGFEQGGQLTEAIRRQPYAVILFDEVEKAHPQ</sequence>
<evidence type="ECO:0000313" key="6">
    <source>
        <dbReference type="Proteomes" id="UP000681967"/>
    </source>
</evidence>
<dbReference type="GO" id="GO:0016887">
    <property type="term" value="F:ATP hydrolysis activity"/>
    <property type="evidence" value="ECO:0007669"/>
    <property type="project" value="InterPro"/>
</dbReference>
<dbReference type="PANTHER" id="PTHR11638">
    <property type="entry name" value="ATP-DEPENDENT CLP PROTEASE"/>
    <property type="match status" value="1"/>
</dbReference>
<dbReference type="InterPro" id="IPR001270">
    <property type="entry name" value="ClpA/B"/>
</dbReference>
<dbReference type="Gene3D" id="3.40.50.300">
    <property type="entry name" value="P-loop containing nucleotide triphosphate hydrolases"/>
    <property type="match status" value="1"/>
</dbReference>
<gene>
    <name evidence="4" type="ORF">BYL167_LOCUS31081</name>
    <name evidence="5" type="ORF">BYL167_LOCUS31190</name>
</gene>
<dbReference type="AlphaFoldDB" id="A0A8S2VAY4"/>
<reference evidence="4" key="1">
    <citation type="submission" date="2021-02" db="EMBL/GenBank/DDBJ databases">
        <authorList>
            <person name="Nowell W R."/>
        </authorList>
    </citation>
    <scope>NUCLEOTIDE SEQUENCE</scope>
</reference>
<feature type="non-terminal residue" evidence="4">
    <location>
        <position position="1"/>
    </location>
</feature>
<dbReference type="Pfam" id="PF07724">
    <property type="entry name" value="AAA_2"/>
    <property type="match status" value="1"/>
</dbReference>
<dbReference type="Proteomes" id="UP000681967">
    <property type="component" value="Unassembled WGS sequence"/>
</dbReference>
<dbReference type="InterPro" id="IPR050130">
    <property type="entry name" value="ClpA_ClpB"/>
</dbReference>
<dbReference type="PRINTS" id="PR00300">
    <property type="entry name" value="CLPPROTEASEA"/>
</dbReference>
<keyword evidence="1" id="KW-0547">Nucleotide-binding</keyword>
<evidence type="ECO:0000256" key="1">
    <source>
        <dbReference type="ARBA" id="ARBA00022741"/>
    </source>
</evidence>
<name>A0A8S2VAY4_9BILA</name>
<dbReference type="InterPro" id="IPR003959">
    <property type="entry name" value="ATPase_AAA_core"/>
</dbReference>
<dbReference type="InterPro" id="IPR027417">
    <property type="entry name" value="P-loop_NTPase"/>
</dbReference>
<dbReference type="PANTHER" id="PTHR11638:SF18">
    <property type="entry name" value="HEAT SHOCK PROTEIN 104"/>
    <property type="match status" value="1"/>
</dbReference>
<dbReference type="GO" id="GO:0005524">
    <property type="term" value="F:ATP binding"/>
    <property type="evidence" value="ECO:0007669"/>
    <property type="project" value="UniProtKB-KW"/>
</dbReference>
<accession>A0A8S2VAY4</accession>
<evidence type="ECO:0000313" key="5">
    <source>
        <dbReference type="EMBL" id="CAF4392089.1"/>
    </source>
</evidence>
<evidence type="ECO:0000313" key="4">
    <source>
        <dbReference type="EMBL" id="CAF4389436.1"/>
    </source>
</evidence>
<comment type="caution">
    <text evidence="4">The sequence shown here is derived from an EMBL/GenBank/DDBJ whole genome shotgun (WGS) entry which is preliminary data.</text>
</comment>
<evidence type="ECO:0000256" key="2">
    <source>
        <dbReference type="ARBA" id="ARBA00022840"/>
    </source>
</evidence>
<evidence type="ECO:0000259" key="3">
    <source>
        <dbReference type="Pfam" id="PF07724"/>
    </source>
</evidence>